<feature type="transmembrane region" description="Helical" evidence="2">
    <location>
        <begin position="20"/>
        <end position="43"/>
    </location>
</feature>
<name>A0A7W7BNX5_9MICO</name>
<feature type="transmembrane region" description="Helical" evidence="2">
    <location>
        <begin position="524"/>
        <end position="544"/>
    </location>
</feature>
<keyword evidence="2" id="KW-0472">Membrane</keyword>
<dbReference type="RefSeq" id="WP_184215506.1">
    <property type="nucleotide sequence ID" value="NZ_JACHMD010000001.1"/>
</dbReference>
<sequence>MSDAELTAEERGDVGSKRRLLGRGVVVVLIGALVGAIVVGTFLTRAGRAPWQEDARPTTTPTATYSPSPASSASTAGAAAELVRSEDQRLVELTRFAADDPATRAGLDTVVLGPRRSPYGAGDLMDRGALAKIDSSTYELRRHVVVRGGAHLALRLPGATLRLRSGSDGFASIVTWGGSLTLRGRQDAGMIISSWDDLTSSPDADVDDGRAYIRVRDGVLSAEDVTFAALGFWSGRTGGVAITGTEPGAVKVRLTRTVHTDSHYGVYAEGVIESTLTNVAISNSAMEGIVLSNRSHGVAISGGSIVDARASGVKIDRASGDITIERVAVRGSGGYGVMIDGSALADGANAAGHATTRSTSYTLRSLTLNGNEDGGVLARGADGVHLLGSDVAEDSIAMRVVGPASDIAVDRSTLHSDASLGFVVTDVPTGVTVTDSEIEGLGTAVRSVSSTVEISGSELAIQSGHIVEVLEDSEASLRANTMSGSGQDPVFTDDTSHATNVSSDQSAWRFQSDIVTWLHHHPMVWLWLLVLLVPLIGFPFFLRYKRHQRELQRMLENAMIAYAQDRIDEYDTRGMVTPAEAVRRAAAHEVSAGAGDDRAPSVPDRRQPESRLPGVADARHAASVDIPTVRPPALPTSNQGRLRAPRTLNDLRAGTLAGRDFATMRQFAVAAVLESGYPLPHIARLFRIPIWRLQQWVTEDYGGAEGPSSPAGQGRPAPRR</sequence>
<dbReference type="InterPro" id="IPR006626">
    <property type="entry name" value="PbH1"/>
</dbReference>
<dbReference type="Gene3D" id="2.160.20.10">
    <property type="entry name" value="Single-stranded right-handed beta-helix, Pectin lyase-like"/>
    <property type="match status" value="1"/>
</dbReference>
<comment type="caution">
    <text evidence="3">The sequence shown here is derived from an EMBL/GenBank/DDBJ whole genome shotgun (WGS) entry which is preliminary data.</text>
</comment>
<organism evidence="3 4">
    <name type="scientific">Microbacterium marinum</name>
    <dbReference type="NCBI Taxonomy" id="421115"/>
    <lineage>
        <taxon>Bacteria</taxon>
        <taxon>Bacillati</taxon>
        <taxon>Actinomycetota</taxon>
        <taxon>Actinomycetes</taxon>
        <taxon>Micrococcales</taxon>
        <taxon>Microbacteriaceae</taxon>
        <taxon>Microbacterium</taxon>
    </lineage>
</organism>
<accession>A0A7W7BNX5</accession>
<dbReference type="Proteomes" id="UP000573729">
    <property type="component" value="Unassembled WGS sequence"/>
</dbReference>
<gene>
    <name evidence="3" type="ORF">BKA24_000857</name>
</gene>
<feature type="compositionally biased region" description="Basic and acidic residues" evidence="1">
    <location>
        <begin position="595"/>
        <end position="609"/>
    </location>
</feature>
<evidence type="ECO:0000313" key="4">
    <source>
        <dbReference type="Proteomes" id="UP000573729"/>
    </source>
</evidence>
<feature type="region of interest" description="Disordered" evidence="1">
    <location>
        <begin position="52"/>
        <end position="79"/>
    </location>
</feature>
<proteinExistence type="predicted"/>
<evidence type="ECO:0008006" key="5">
    <source>
        <dbReference type="Google" id="ProtNLM"/>
    </source>
</evidence>
<evidence type="ECO:0000256" key="2">
    <source>
        <dbReference type="SAM" id="Phobius"/>
    </source>
</evidence>
<reference evidence="3 4" key="1">
    <citation type="submission" date="2020-08" db="EMBL/GenBank/DDBJ databases">
        <title>Sequencing the genomes of 1000 actinobacteria strains.</title>
        <authorList>
            <person name="Klenk H.-P."/>
        </authorList>
    </citation>
    <scope>NUCLEOTIDE SEQUENCE [LARGE SCALE GENOMIC DNA]</scope>
    <source>
        <strain evidence="3 4">DSM 24947</strain>
    </source>
</reference>
<keyword evidence="2" id="KW-1133">Transmembrane helix</keyword>
<feature type="region of interest" description="Disordered" evidence="1">
    <location>
        <begin position="586"/>
        <end position="616"/>
    </location>
</feature>
<keyword evidence="2" id="KW-0812">Transmembrane</keyword>
<feature type="compositionally biased region" description="Low complexity" evidence="1">
    <location>
        <begin position="57"/>
        <end position="79"/>
    </location>
</feature>
<protein>
    <recommendedName>
        <fullName evidence="5">Right handed beta helix region</fullName>
    </recommendedName>
</protein>
<dbReference type="AlphaFoldDB" id="A0A7W7BNX5"/>
<keyword evidence="4" id="KW-1185">Reference proteome</keyword>
<dbReference type="SMART" id="SM00710">
    <property type="entry name" value="PbH1"/>
    <property type="match status" value="7"/>
</dbReference>
<dbReference type="InterPro" id="IPR012334">
    <property type="entry name" value="Pectin_lyas_fold"/>
</dbReference>
<evidence type="ECO:0000256" key="1">
    <source>
        <dbReference type="SAM" id="MobiDB-lite"/>
    </source>
</evidence>
<dbReference type="SUPFAM" id="SSF51126">
    <property type="entry name" value="Pectin lyase-like"/>
    <property type="match status" value="1"/>
</dbReference>
<evidence type="ECO:0000313" key="3">
    <source>
        <dbReference type="EMBL" id="MBB4666148.1"/>
    </source>
</evidence>
<dbReference type="EMBL" id="JACHMD010000001">
    <property type="protein sequence ID" value="MBB4666148.1"/>
    <property type="molecule type" value="Genomic_DNA"/>
</dbReference>
<dbReference type="InterPro" id="IPR011050">
    <property type="entry name" value="Pectin_lyase_fold/virulence"/>
</dbReference>